<keyword evidence="1" id="KW-0238">DNA-binding</keyword>
<dbReference type="Proteomes" id="UP000600214">
    <property type="component" value="Unassembled WGS sequence"/>
</dbReference>
<evidence type="ECO:0000313" key="6">
    <source>
        <dbReference type="Proteomes" id="UP000600214"/>
    </source>
</evidence>
<evidence type="ECO:0000313" key="5">
    <source>
        <dbReference type="EMBL" id="GGH19961.1"/>
    </source>
</evidence>
<dbReference type="Pfam" id="PF00196">
    <property type="entry name" value="GerE"/>
    <property type="match status" value="1"/>
</dbReference>
<dbReference type="PANTHER" id="PTHR45566">
    <property type="entry name" value="HTH-TYPE TRANSCRIPTIONAL REGULATOR YHJB-RELATED"/>
    <property type="match status" value="1"/>
</dbReference>
<feature type="region of interest" description="Disordered" evidence="3">
    <location>
        <begin position="216"/>
        <end position="238"/>
    </location>
</feature>
<reference evidence="6" key="1">
    <citation type="journal article" date="2019" name="Int. J. Syst. Evol. Microbiol.">
        <title>The Global Catalogue of Microorganisms (GCM) 10K type strain sequencing project: providing services to taxonomists for standard genome sequencing and annotation.</title>
        <authorList>
            <consortium name="The Broad Institute Genomics Platform"/>
            <consortium name="The Broad Institute Genome Sequencing Center for Infectious Disease"/>
            <person name="Wu L."/>
            <person name="Ma J."/>
        </authorList>
    </citation>
    <scope>NUCLEOTIDE SEQUENCE [LARGE SCALE GENOMIC DNA]</scope>
    <source>
        <strain evidence="6">CGMCC 1.15288</strain>
    </source>
</reference>
<accession>A0ABQ1YBH3</accession>
<dbReference type="PANTHER" id="PTHR45566:SF1">
    <property type="entry name" value="HTH-TYPE TRANSCRIPTIONAL REGULATOR YHJB-RELATED"/>
    <property type="match status" value="1"/>
</dbReference>
<keyword evidence="6" id="KW-1185">Reference proteome</keyword>
<dbReference type="SUPFAM" id="SSF46894">
    <property type="entry name" value="C-terminal effector domain of the bipartite response regulators"/>
    <property type="match status" value="1"/>
</dbReference>
<dbReference type="SUPFAM" id="SSF52172">
    <property type="entry name" value="CheY-like"/>
    <property type="match status" value="1"/>
</dbReference>
<dbReference type="PROSITE" id="PS50110">
    <property type="entry name" value="RESPONSE_REGULATORY"/>
    <property type="match status" value="1"/>
</dbReference>
<dbReference type="InterPro" id="IPR051015">
    <property type="entry name" value="EvgA-like"/>
</dbReference>
<dbReference type="EMBL" id="BMIA01000001">
    <property type="protein sequence ID" value="GGH19961.1"/>
    <property type="molecule type" value="Genomic_DNA"/>
</dbReference>
<feature type="domain" description="Response regulatory" evidence="4">
    <location>
        <begin position="2"/>
        <end position="118"/>
    </location>
</feature>
<comment type="caution">
    <text evidence="2">Lacks conserved residue(s) required for the propagation of feature annotation.</text>
</comment>
<name>A0ABQ1YBH3_9BACT</name>
<feature type="compositionally biased region" description="Basic residues" evidence="3">
    <location>
        <begin position="228"/>
        <end position="238"/>
    </location>
</feature>
<sequence length="238" mass="26675">MKIALIDSHRIFTETLKENLLKAMPGLENINIYSSIEAFITRQSEETAPLVITELVFNGRYDKGVDLIFSSGPKADVIILTSMSDEWRIRSYMNLGAKAFLTKTCPFQELLDAIVQVQKGNLFLSQDIQDMLWAGITAGGPSLDNLSSIERAILEGLSRDEPFKTIAKHLNISMIELKYHRRMLMERFSLKHFADLSAIAKKPGGLNVGASQSYVRQKGKKMPGADLRRKKRAISQNG</sequence>
<evidence type="ECO:0000256" key="3">
    <source>
        <dbReference type="SAM" id="MobiDB-lite"/>
    </source>
</evidence>
<dbReference type="Gene3D" id="3.40.50.2300">
    <property type="match status" value="1"/>
</dbReference>
<dbReference type="InterPro" id="IPR001789">
    <property type="entry name" value="Sig_transdc_resp-reg_receiver"/>
</dbReference>
<organism evidence="5 6">
    <name type="scientific">Dyadobacter endophyticus</name>
    <dbReference type="NCBI Taxonomy" id="1749036"/>
    <lineage>
        <taxon>Bacteria</taxon>
        <taxon>Pseudomonadati</taxon>
        <taxon>Bacteroidota</taxon>
        <taxon>Cytophagia</taxon>
        <taxon>Cytophagales</taxon>
        <taxon>Spirosomataceae</taxon>
        <taxon>Dyadobacter</taxon>
    </lineage>
</organism>
<evidence type="ECO:0000256" key="1">
    <source>
        <dbReference type="ARBA" id="ARBA00023125"/>
    </source>
</evidence>
<protein>
    <recommendedName>
        <fullName evidence="4">Response regulatory domain-containing protein</fullName>
    </recommendedName>
</protein>
<dbReference type="RefSeq" id="WP_188927439.1">
    <property type="nucleotide sequence ID" value="NZ_BMIA01000001.1"/>
</dbReference>
<evidence type="ECO:0000259" key="4">
    <source>
        <dbReference type="PROSITE" id="PS50110"/>
    </source>
</evidence>
<evidence type="ECO:0000256" key="2">
    <source>
        <dbReference type="PROSITE-ProRule" id="PRU00169"/>
    </source>
</evidence>
<dbReference type="InterPro" id="IPR011006">
    <property type="entry name" value="CheY-like_superfamily"/>
</dbReference>
<dbReference type="InterPro" id="IPR016032">
    <property type="entry name" value="Sig_transdc_resp-reg_C-effctor"/>
</dbReference>
<comment type="caution">
    <text evidence="5">The sequence shown here is derived from an EMBL/GenBank/DDBJ whole genome shotgun (WGS) entry which is preliminary data.</text>
</comment>
<proteinExistence type="predicted"/>
<gene>
    <name evidence="5" type="ORF">GCM10007423_00030</name>
</gene>
<dbReference type="InterPro" id="IPR000792">
    <property type="entry name" value="Tscrpt_reg_LuxR_C"/>
</dbReference>